<dbReference type="PANTHER" id="PTHR21174:SF0">
    <property type="entry name" value="HD PHOSPHOHYDROLASE FAMILY PROTEIN-RELATED"/>
    <property type="match status" value="1"/>
</dbReference>
<keyword evidence="2" id="KW-1185">Reference proteome</keyword>
<dbReference type="PIRSF" id="PIRSF035170">
    <property type="entry name" value="HD_phosphohydro"/>
    <property type="match status" value="1"/>
</dbReference>
<evidence type="ECO:0000313" key="1">
    <source>
        <dbReference type="EMBL" id="MBM0107360.1"/>
    </source>
</evidence>
<protein>
    <recommendedName>
        <fullName evidence="3">N-methyl-D-aspartate receptor NMDAR2C subunit</fullName>
    </recommendedName>
</protein>
<dbReference type="EMBL" id="JAEVLS010000005">
    <property type="protein sequence ID" value="MBM0107360.1"/>
    <property type="molecule type" value="Genomic_DNA"/>
</dbReference>
<accession>A0ABS1X2A2</accession>
<dbReference type="Proteomes" id="UP000661077">
    <property type="component" value="Unassembled WGS sequence"/>
</dbReference>
<dbReference type="InterPro" id="IPR009218">
    <property type="entry name" value="HD_phosphohydro"/>
</dbReference>
<sequence length="210" mass="23898">MARATLLNQDRWAGLLDAFGIEGEGATFDALVAAYSQKHRHYHTVKHIEHCLREFESVKELAGEPAEVELALWFHDAVYDTRASNNEARSADWACELLDRHGVDPERVERVSMLIMATRHEAPAATPDSHLLVDVDLAILGADEVTYAEFEKNVRHEYCWVPSILFRRKRAEILESFLARPQIYNTPPFHARLEQAARRNLAAAISGLRR</sequence>
<dbReference type="PANTHER" id="PTHR21174">
    <property type="match status" value="1"/>
</dbReference>
<gene>
    <name evidence="1" type="ORF">JM946_21690</name>
</gene>
<dbReference type="SUPFAM" id="SSF109604">
    <property type="entry name" value="HD-domain/PDEase-like"/>
    <property type="match status" value="1"/>
</dbReference>
<comment type="caution">
    <text evidence="1">The sequence shown here is derived from an EMBL/GenBank/DDBJ whole genome shotgun (WGS) entry which is preliminary data.</text>
</comment>
<organism evidence="1 2">
    <name type="scientific">Steroidobacter gossypii</name>
    <dbReference type="NCBI Taxonomy" id="2805490"/>
    <lineage>
        <taxon>Bacteria</taxon>
        <taxon>Pseudomonadati</taxon>
        <taxon>Pseudomonadota</taxon>
        <taxon>Gammaproteobacteria</taxon>
        <taxon>Steroidobacterales</taxon>
        <taxon>Steroidobacteraceae</taxon>
        <taxon>Steroidobacter</taxon>
    </lineage>
</organism>
<evidence type="ECO:0008006" key="3">
    <source>
        <dbReference type="Google" id="ProtNLM"/>
    </source>
</evidence>
<reference evidence="1 2" key="1">
    <citation type="journal article" date="2021" name="Int. J. Syst. Evol. Microbiol.">
        <title>Steroidobacter gossypii sp. nov., isolated from soil of cotton cropping field.</title>
        <authorList>
            <person name="Huang R."/>
            <person name="Yang S."/>
            <person name="Zhen C."/>
            <person name="Liu W."/>
        </authorList>
    </citation>
    <scope>NUCLEOTIDE SEQUENCE [LARGE SCALE GENOMIC DNA]</scope>
    <source>
        <strain evidence="1 2">S1-65</strain>
    </source>
</reference>
<dbReference type="RefSeq" id="WP_203169473.1">
    <property type="nucleotide sequence ID" value="NZ_JAEVLS010000005.1"/>
</dbReference>
<dbReference type="Gene3D" id="1.10.3210.10">
    <property type="entry name" value="Hypothetical protein af1432"/>
    <property type="match status" value="1"/>
</dbReference>
<evidence type="ECO:0000313" key="2">
    <source>
        <dbReference type="Proteomes" id="UP000661077"/>
    </source>
</evidence>
<proteinExistence type="predicted"/>
<name>A0ABS1X2A2_9GAMM</name>